<evidence type="ECO:0000313" key="4">
    <source>
        <dbReference type="Proteomes" id="UP000503447"/>
    </source>
</evidence>
<keyword evidence="2" id="KW-0472">Membrane</keyword>
<feature type="transmembrane region" description="Helical" evidence="2">
    <location>
        <begin position="370"/>
        <end position="390"/>
    </location>
</feature>
<feature type="transmembrane region" description="Helical" evidence="2">
    <location>
        <begin position="287"/>
        <end position="306"/>
    </location>
</feature>
<protein>
    <recommendedName>
        <fullName evidence="5">Glycosyltransferase RgtA/B/C/D-like domain-containing protein</fullName>
    </recommendedName>
</protein>
<dbReference type="AlphaFoldDB" id="A0A6M5Z279"/>
<dbReference type="EMBL" id="CP053452">
    <property type="protein sequence ID" value="QJW99282.1"/>
    <property type="molecule type" value="Genomic_DNA"/>
</dbReference>
<keyword evidence="2" id="KW-0812">Transmembrane</keyword>
<organism evidence="3 4">
    <name type="scientific">Frigoriglobus tundricola</name>
    <dbReference type="NCBI Taxonomy" id="2774151"/>
    <lineage>
        <taxon>Bacteria</taxon>
        <taxon>Pseudomonadati</taxon>
        <taxon>Planctomycetota</taxon>
        <taxon>Planctomycetia</taxon>
        <taxon>Gemmatales</taxon>
        <taxon>Gemmataceae</taxon>
        <taxon>Frigoriglobus</taxon>
    </lineage>
</organism>
<sequence>MIGPLIALVLPAVSGSLACRLLWPAAPRSYPAAVLHASLGTGFGLGAASCVYFAALLVGGSPGASYPWVEGAGFVLVSAGLGVALRRRGGANLDPPAAGAADGFQLIWVVAAVALACFLIGYPIYYSMVPHGINDSVMFWNLRARFLFRGEDRWRDGFGDMYIAPDYPLLLPSVVARCWTYQGHESTLAPALVALTFGLACVATLVAGLALLRGPTQGFLAGLVLLGTSYYFETTAMQVCDVPVAFFYLASAVALCCADRCGASRTLPVLAGAMAGFAAWTKNDGQLFFVALLAVRAGQAVATGTVRRFAHEFGGLLAGAAPALLALLVFKYGVAPTSDFVTGQGEAVTLGRLQDPERYLLIVQTFVGDLLGIGPGLIPVLALYAILVGSAPPARRQNVKQFFVLTILMLIGYAAVYLITPHDLRWRLETSFDRLRMQLWPLALFAFFLWVAAPAEAVTRADPVPRPEPPVGPRPSATDPAGGSPSMMPRYRGGRE</sequence>
<evidence type="ECO:0008006" key="5">
    <source>
        <dbReference type="Google" id="ProtNLM"/>
    </source>
</evidence>
<feature type="transmembrane region" description="Helical" evidence="2">
    <location>
        <begin position="313"/>
        <end position="334"/>
    </location>
</feature>
<feature type="region of interest" description="Disordered" evidence="1">
    <location>
        <begin position="461"/>
        <end position="496"/>
    </location>
</feature>
<accession>A0A6M5Z279</accession>
<name>A0A6M5Z279_9BACT</name>
<evidence type="ECO:0000256" key="2">
    <source>
        <dbReference type="SAM" id="Phobius"/>
    </source>
</evidence>
<proteinExistence type="predicted"/>
<feature type="transmembrane region" description="Helical" evidence="2">
    <location>
        <begin position="65"/>
        <end position="85"/>
    </location>
</feature>
<evidence type="ECO:0000313" key="3">
    <source>
        <dbReference type="EMBL" id="QJW99282.1"/>
    </source>
</evidence>
<feature type="compositionally biased region" description="Pro residues" evidence="1">
    <location>
        <begin position="464"/>
        <end position="473"/>
    </location>
</feature>
<dbReference type="KEGG" id="ftj:FTUN_6884"/>
<evidence type="ECO:0000256" key="1">
    <source>
        <dbReference type="SAM" id="MobiDB-lite"/>
    </source>
</evidence>
<dbReference type="Proteomes" id="UP000503447">
    <property type="component" value="Chromosome"/>
</dbReference>
<feature type="transmembrane region" description="Helical" evidence="2">
    <location>
        <begin position="187"/>
        <end position="210"/>
    </location>
</feature>
<feature type="transmembrane region" description="Helical" evidence="2">
    <location>
        <begin position="439"/>
        <end position="458"/>
    </location>
</feature>
<feature type="transmembrane region" description="Helical" evidence="2">
    <location>
        <begin position="34"/>
        <end position="58"/>
    </location>
</feature>
<keyword evidence="4" id="KW-1185">Reference proteome</keyword>
<gene>
    <name evidence="3" type="ORF">FTUN_6884</name>
</gene>
<feature type="transmembrane region" description="Helical" evidence="2">
    <location>
        <begin position="402"/>
        <end position="419"/>
    </location>
</feature>
<dbReference type="RefSeq" id="WP_171474267.1">
    <property type="nucleotide sequence ID" value="NZ_CP053452.2"/>
</dbReference>
<keyword evidence="2" id="KW-1133">Transmembrane helix</keyword>
<reference evidence="4" key="1">
    <citation type="submission" date="2020-05" db="EMBL/GenBank/DDBJ databases">
        <title>Frigoriglobus tundricola gen. nov., sp. nov., a psychrotolerant cellulolytic planctomycete of the family Gemmataceae with two divergent copies of 16S rRNA gene.</title>
        <authorList>
            <person name="Kulichevskaya I.S."/>
            <person name="Ivanova A.A."/>
            <person name="Naumoff D.G."/>
            <person name="Beletsky A.V."/>
            <person name="Rijpstra W.I.C."/>
            <person name="Sinninghe Damste J.S."/>
            <person name="Mardanov A.V."/>
            <person name="Ravin N.V."/>
            <person name="Dedysh S.N."/>
        </authorList>
    </citation>
    <scope>NUCLEOTIDE SEQUENCE [LARGE SCALE GENOMIC DNA]</scope>
    <source>
        <strain evidence="4">PL17</strain>
    </source>
</reference>
<feature type="transmembrane region" description="Helical" evidence="2">
    <location>
        <begin position="105"/>
        <end position="125"/>
    </location>
</feature>